<organism evidence="2 3">
    <name type="scientific">Lutimonas vermicola</name>
    <dbReference type="NCBI Taxonomy" id="414288"/>
    <lineage>
        <taxon>Bacteria</taxon>
        <taxon>Pseudomonadati</taxon>
        <taxon>Bacteroidota</taxon>
        <taxon>Flavobacteriia</taxon>
        <taxon>Flavobacteriales</taxon>
        <taxon>Flavobacteriaceae</taxon>
        <taxon>Lutimonas</taxon>
    </lineage>
</organism>
<sequence>MKRFNSITTLFVLALSLLFSPNSAAQFFTDTDKNPHDIVYYRPSKGATPQIKVIYGRPRAKDDKVFGTQVPYGRIWKTGSNESTEVRFYCDVMFGNKYVKAGTYSLYTIPNKNYWIVILNGKTDTYGANFYNPKYNIASIEVPAVKGQKLENFSIAFTSKNYGTQMVLGWAETRVKIPLYTEERLISKI</sequence>
<evidence type="ECO:0000313" key="3">
    <source>
        <dbReference type="Proteomes" id="UP001474120"/>
    </source>
</evidence>
<keyword evidence="1" id="KW-0732">Signal</keyword>
<feature type="chain" id="PRO_5045098685" evidence="1">
    <location>
        <begin position="25"/>
        <end position="189"/>
    </location>
</feature>
<dbReference type="Proteomes" id="UP001474120">
    <property type="component" value="Unassembled WGS sequence"/>
</dbReference>
<name>A0ABU9KZ25_9FLAO</name>
<reference evidence="2 3" key="1">
    <citation type="submission" date="2024-04" db="EMBL/GenBank/DDBJ databases">
        <title>whole genome sequencing of Lutimonas vermicola strain IMCC1616.</title>
        <authorList>
            <person name="Bae S.S."/>
        </authorList>
    </citation>
    <scope>NUCLEOTIDE SEQUENCE [LARGE SCALE GENOMIC DNA]</scope>
    <source>
        <strain evidence="2 3">IMCC1616</strain>
    </source>
</reference>
<evidence type="ECO:0000256" key="1">
    <source>
        <dbReference type="SAM" id="SignalP"/>
    </source>
</evidence>
<dbReference type="RefSeq" id="WP_342158217.1">
    <property type="nucleotide sequence ID" value="NZ_JBCDNA010000001.1"/>
</dbReference>
<gene>
    <name evidence="2" type="ORF">AABB81_01910</name>
</gene>
<keyword evidence="3" id="KW-1185">Reference proteome</keyword>
<dbReference type="InterPro" id="IPR021314">
    <property type="entry name" value="DUF2911"/>
</dbReference>
<proteinExistence type="predicted"/>
<feature type="signal peptide" evidence="1">
    <location>
        <begin position="1"/>
        <end position="24"/>
    </location>
</feature>
<protein>
    <submittedName>
        <fullName evidence="2">DUF2911 domain-containing protein</fullName>
    </submittedName>
</protein>
<accession>A0ABU9KZ25</accession>
<dbReference type="EMBL" id="JBCDNA010000001">
    <property type="protein sequence ID" value="MEL4454634.1"/>
    <property type="molecule type" value="Genomic_DNA"/>
</dbReference>
<dbReference type="Pfam" id="PF11138">
    <property type="entry name" value="DUF2911"/>
    <property type="match status" value="1"/>
</dbReference>
<evidence type="ECO:0000313" key="2">
    <source>
        <dbReference type="EMBL" id="MEL4454634.1"/>
    </source>
</evidence>
<comment type="caution">
    <text evidence="2">The sequence shown here is derived from an EMBL/GenBank/DDBJ whole genome shotgun (WGS) entry which is preliminary data.</text>
</comment>